<accession>A0A9E7U9F0</accession>
<dbReference type="Gene3D" id="3.40.50.2300">
    <property type="match status" value="1"/>
</dbReference>
<name>A0A9E7U9F0_9EURY</name>
<proteinExistence type="predicted"/>
<dbReference type="SUPFAM" id="SSF52172">
    <property type="entry name" value="CheY-like"/>
    <property type="match status" value="1"/>
</dbReference>
<dbReference type="InterPro" id="IPR011006">
    <property type="entry name" value="CheY-like_superfamily"/>
</dbReference>
<dbReference type="Proteomes" id="UP001057580">
    <property type="component" value="Chromosome"/>
</dbReference>
<feature type="domain" description="HalX" evidence="1">
    <location>
        <begin position="123"/>
        <end position="183"/>
    </location>
</feature>
<dbReference type="InterPro" id="IPR013971">
    <property type="entry name" value="HalX_domain"/>
</dbReference>
<keyword evidence="3" id="KW-1185">Reference proteome</keyword>
<evidence type="ECO:0000313" key="3">
    <source>
        <dbReference type="Proteomes" id="UP001057580"/>
    </source>
</evidence>
<evidence type="ECO:0000259" key="1">
    <source>
        <dbReference type="Pfam" id="PF08663"/>
    </source>
</evidence>
<organism evidence="2 3">
    <name type="scientific">Salinirubellus salinus</name>
    <dbReference type="NCBI Taxonomy" id="1364945"/>
    <lineage>
        <taxon>Archaea</taxon>
        <taxon>Methanobacteriati</taxon>
        <taxon>Methanobacteriota</taxon>
        <taxon>Stenosarchaea group</taxon>
        <taxon>Halobacteria</taxon>
        <taxon>Halobacteriales</taxon>
        <taxon>Natronomonadaceae</taxon>
        <taxon>Salinirubellus</taxon>
    </lineage>
</organism>
<dbReference type="AlphaFoldDB" id="A0A9E7U9F0"/>
<sequence length="189" mass="20759">MSDADGVDGGVLVCHHDESMRTAYERTLADHGFRVLTVSKPGDVPDLTETDVRAVVLSRDTPRVSPGELHDRLEGTHARVALVVPFDAETPAVERLPDRVDECLSDPVADERLVAAVERLLGRAEYDARLRRCFDLARRVACAEADSDTDASEVRVLRDRLSRLRAELDDVDDDIGAVDRFAVAAEADP</sequence>
<dbReference type="RefSeq" id="WP_260594987.1">
    <property type="nucleotide sequence ID" value="NZ_CP104003.1"/>
</dbReference>
<reference evidence="2" key="1">
    <citation type="submission" date="2022-09" db="EMBL/GenBank/DDBJ databases">
        <title>Diverse halophilic archaea isolated from saline environments.</title>
        <authorList>
            <person name="Cui H.-L."/>
        </authorList>
    </citation>
    <scope>NUCLEOTIDE SEQUENCE</scope>
    <source>
        <strain evidence="2">ZS-35-S2</strain>
    </source>
</reference>
<evidence type="ECO:0000313" key="2">
    <source>
        <dbReference type="EMBL" id="UWM55876.1"/>
    </source>
</evidence>
<gene>
    <name evidence="2" type="ORF">N0B31_06215</name>
</gene>
<dbReference type="GeneID" id="74941999"/>
<dbReference type="KEGG" id="ssai:N0B31_06215"/>
<protein>
    <submittedName>
        <fullName evidence="2">HalX domain-containing protein</fullName>
    </submittedName>
</protein>
<dbReference type="Pfam" id="PF08663">
    <property type="entry name" value="HalX"/>
    <property type="match status" value="1"/>
</dbReference>
<dbReference type="EMBL" id="CP104003">
    <property type="protein sequence ID" value="UWM55876.1"/>
    <property type="molecule type" value="Genomic_DNA"/>
</dbReference>